<organism evidence="1 2">
    <name type="scientific">Couchioplanes caeruleus subsp. caeruleus</name>
    <dbReference type="NCBI Taxonomy" id="56427"/>
    <lineage>
        <taxon>Bacteria</taxon>
        <taxon>Bacillati</taxon>
        <taxon>Actinomycetota</taxon>
        <taxon>Actinomycetes</taxon>
        <taxon>Micromonosporales</taxon>
        <taxon>Micromonosporaceae</taxon>
        <taxon>Couchioplanes</taxon>
    </lineage>
</organism>
<evidence type="ECO:0008006" key="3">
    <source>
        <dbReference type="Google" id="ProtNLM"/>
    </source>
</evidence>
<name>A0A1K0FD59_9ACTN</name>
<dbReference type="AlphaFoldDB" id="A0A1K0FD59"/>
<accession>A0A1K0FD59</accession>
<protein>
    <recommendedName>
        <fullName evidence="3">Glycosyltransferase involved in cell wall biosynthesis</fullName>
    </recommendedName>
</protein>
<evidence type="ECO:0000313" key="2">
    <source>
        <dbReference type="Proteomes" id="UP000182486"/>
    </source>
</evidence>
<keyword evidence="2" id="KW-1185">Reference proteome</keyword>
<sequence length="345" mass="38056">MRVGYSCWGFLGPGVVDTPDGSRAYRRPLIDGLTAAGHEVVLVQRNRDLAEAGLDLREEYTYGGLPDFDVLMLEWRWPLPGRNTTPCGTPRHTCDLHRQTELLEHYTRACGIPTVIWDLDRQLPADDPLRVLPNVAVCEFALHPTPGATTVLCPVPDAVLDAADPAALAGMARPVSLVYVGNQYDRDDAFDHYLAPAARQVGHRVAGKWPRTERWPHVTFTGRCPFAEVEAIHRQALATVLLLPERYNAVGHMTSRLFEALLAGCLPLLPAEFVGGEVFVPPVLRVSDGADVVQRVEHLHRMAGSTEHADLIAACLGFLEPMRLSRQLAVLDDVFTTLTSLSPRR</sequence>
<dbReference type="RefSeq" id="WP_071808761.1">
    <property type="nucleotide sequence ID" value="NZ_MEIA01000460.1"/>
</dbReference>
<proteinExistence type="predicted"/>
<evidence type="ECO:0000313" key="1">
    <source>
        <dbReference type="EMBL" id="OJF10773.1"/>
    </source>
</evidence>
<dbReference type="EMBL" id="MEIA01000460">
    <property type="protein sequence ID" value="OJF10773.1"/>
    <property type="molecule type" value="Genomic_DNA"/>
</dbReference>
<dbReference type="Proteomes" id="UP000182486">
    <property type="component" value="Unassembled WGS sequence"/>
</dbReference>
<reference evidence="1 2" key="1">
    <citation type="submission" date="2016-09" db="EMBL/GenBank/DDBJ databases">
        <title>Couchioplanes caeruleus draft genome sequence.</title>
        <authorList>
            <person name="Sheehan J."/>
            <person name="Caffrey P."/>
        </authorList>
    </citation>
    <scope>NUCLEOTIDE SEQUENCE [LARGE SCALE GENOMIC DNA]</scope>
    <source>
        <strain evidence="1 2">DSM 43634</strain>
    </source>
</reference>
<comment type="caution">
    <text evidence="1">The sequence shown here is derived from an EMBL/GenBank/DDBJ whole genome shotgun (WGS) entry which is preliminary data.</text>
</comment>
<gene>
    <name evidence="1" type="ORF">BG844_30320</name>
</gene>